<keyword evidence="2" id="KW-1185">Reference proteome</keyword>
<dbReference type="EMBL" id="BTSY01000002">
    <property type="protein sequence ID" value="GMT13721.1"/>
    <property type="molecule type" value="Genomic_DNA"/>
</dbReference>
<name>A0AAV5V2Y3_9BILA</name>
<accession>A0AAV5V2Y3</accession>
<dbReference type="AlphaFoldDB" id="A0AAV5V2Y3"/>
<gene>
    <name evidence="1" type="ORF">PFISCL1PPCAC_5018</name>
</gene>
<sequence length="73" mass="7815">SAAVKASCSCCTSDSARCSCSAAVSLLTFSSRCVSRAFCSSLMVCFCRADPFFASYNCSFNSLISHDWANRSK</sequence>
<protein>
    <recommendedName>
        <fullName evidence="3">Secreted protein</fullName>
    </recommendedName>
</protein>
<feature type="non-terminal residue" evidence="1">
    <location>
        <position position="1"/>
    </location>
</feature>
<reference evidence="1" key="1">
    <citation type="submission" date="2023-10" db="EMBL/GenBank/DDBJ databases">
        <title>Genome assembly of Pristionchus species.</title>
        <authorList>
            <person name="Yoshida K."/>
            <person name="Sommer R.J."/>
        </authorList>
    </citation>
    <scope>NUCLEOTIDE SEQUENCE</scope>
    <source>
        <strain evidence="1">RS5133</strain>
    </source>
</reference>
<proteinExistence type="predicted"/>
<evidence type="ECO:0000313" key="1">
    <source>
        <dbReference type="EMBL" id="GMT13721.1"/>
    </source>
</evidence>
<comment type="caution">
    <text evidence="1">The sequence shown here is derived from an EMBL/GenBank/DDBJ whole genome shotgun (WGS) entry which is preliminary data.</text>
</comment>
<evidence type="ECO:0008006" key="3">
    <source>
        <dbReference type="Google" id="ProtNLM"/>
    </source>
</evidence>
<evidence type="ECO:0000313" key="2">
    <source>
        <dbReference type="Proteomes" id="UP001432322"/>
    </source>
</evidence>
<feature type="non-terminal residue" evidence="1">
    <location>
        <position position="73"/>
    </location>
</feature>
<organism evidence="1 2">
    <name type="scientific">Pristionchus fissidentatus</name>
    <dbReference type="NCBI Taxonomy" id="1538716"/>
    <lineage>
        <taxon>Eukaryota</taxon>
        <taxon>Metazoa</taxon>
        <taxon>Ecdysozoa</taxon>
        <taxon>Nematoda</taxon>
        <taxon>Chromadorea</taxon>
        <taxon>Rhabditida</taxon>
        <taxon>Rhabditina</taxon>
        <taxon>Diplogasteromorpha</taxon>
        <taxon>Diplogasteroidea</taxon>
        <taxon>Neodiplogasteridae</taxon>
        <taxon>Pristionchus</taxon>
    </lineage>
</organism>
<dbReference type="Proteomes" id="UP001432322">
    <property type="component" value="Unassembled WGS sequence"/>
</dbReference>